<protein>
    <recommendedName>
        <fullName evidence="5">DUF3667 domain-containing protein</fullName>
    </recommendedName>
</protein>
<feature type="transmembrane region" description="Helical" evidence="2">
    <location>
        <begin position="202"/>
        <end position="229"/>
    </location>
</feature>
<name>A0A6M4A0L9_9BURK</name>
<feature type="transmembrane region" description="Helical" evidence="2">
    <location>
        <begin position="145"/>
        <end position="167"/>
    </location>
</feature>
<reference evidence="3 4" key="1">
    <citation type="journal article" date="2019" name="Int. J. Syst. Evol. Microbiol.">
        <title>Undibacterium piscinae sp. nov., isolated from Korean shiner intestine.</title>
        <authorList>
            <person name="Lee S.Y."/>
            <person name="Kang W."/>
            <person name="Kim P.S."/>
            <person name="Kim H.S."/>
            <person name="Sung H."/>
            <person name="Shin N.R."/>
            <person name="Whon T.W."/>
            <person name="Yun J.H."/>
            <person name="Lee J.Y."/>
            <person name="Lee J.Y."/>
            <person name="Jung M.J."/>
            <person name="Jeong Y.S."/>
            <person name="Tak E.J."/>
            <person name="Han J.E."/>
            <person name="Hyun D.W."/>
            <person name="Kang M.S."/>
            <person name="Lee K.E."/>
            <person name="Lee B.H."/>
            <person name="Bae J.W."/>
        </authorList>
    </citation>
    <scope>NUCLEOTIDE SEQUENCE [LARGE SCALE GENOMIC DNA]</scope>
    <source>
        <strain evidence="3 4">S11R28</strain>
    </source>
</reference>
<dbReference type="EMBL" id="CP051152">
    <property type="protein sequence ID" value="QJQ04518.1"/>
    <property type="molecule type" value="Genomic_DNA"/>
</dbReference>
<feature type="transmembrane region" description="Helical" evidence="2">
    <location>
        <begin position="173"/>
        <end position="190"/>
    </location>
</feature>
<keyword evidence="2" id="KW-0812">Transmembrane</keyword>
<dbReference type="KEGG" id="upi:EJG51_000140"/>
<keyword evidence="2" id="KW-1133">Transmembrane helix</keyword>
<feature type="transmembrane region" description="Helical" evidence="2">
    <location>
        <begin position="122"/>
        <end position="138"/>
    </location>
</feature>
<proteinExistence type="predicted"/>
<accession>A0A6M4A0L9</accession>
<keyword evidence="2" id="KW-0472">Membrane</keyword>
<gene>
    <name evidence="3" type="ORF">EJG51_000140</name>
</gene>
<feature type="region of interest" description="Disordered" evidence="1">
    <location>
        <begin position="1"/>
        <end position="53"/>
    </location>
</feature>
<evidence type="ECO:0000256" key="1">
    <source>
        <dbReference type="SAM" id="MobiDB-lite"/>
    </source>
</evidence>
<feature type="compositionally biased region" description="Basic and acidic residues" evidence="1">
    <location>
        <begin position="22"/>
        <end position="35"/>
    </location>
</feature>
<feature type="compositionally biased region" description="Pro residues" evidence="1">
    <location>
        <begin position="39"/>
        <end position="48"/>
    </location>
</feature>
<organism evidence="3 4">
    <name type="scientific">Undibacterium piscinae</name>
    <dbReference type="NCBI Taxonomy" id="2495591"/>
    <lineage>
        <taxon>Bacteria</taxon>
        <taxon>Pseudomonadati</taxon>
        <taxon>Pseudomonadota</taxon>
        <taxon>Betaproteobacteria</taxon>
        <taxon>Burkholderiales</taxon>
        <taxon>Oxalobacteraceae</taxon>
        <taxon>Undibacterium</taxon>
    </lineage>
</organism>
<dbReference type="AlphaFoldDB" id="A0A6M4A0L9"/>
<evidence type="ECO:0000313" key="3">
    <source>
        <dbReference type="EMBL" id="QJQ04518.1"/>
    </source>
</evidence>
<evidence type="ECO:0008006" key="5">
    <source>
        <dbReference type="Google" id="ProtNLM"/>
    </source>
</evidence>
<sequence>MFGTETETANLVAESANNHIAAESHDTGVSKKTEQAKSPPAPQLPGPTPSLKENSIQVNVTDEENLSDLESETRVAITFLGKAFGERTAQAISAKVQRFEKLPPEERIQATLQGLLAQAPKAMFFLMPVFAMLLKLLFIRRRIPYGAHLLFAFHYHAFLFLSSLLLLLPLYGLINFAIILASCLYLPLALRTTYAIGWLAALWRCMILAMLYPVAIMLALLGTLAANFLL</sequence>
<evidence type="ECO:0000256" key="2">
    <source>
        <dbReference type="SAM" id="Phobius"/>
    </source>
</evidence>
<keyword evidence="4" id="KW-1185">Reference proteome</keyword>
<evidence type="ECO:0000313" key="4">
    <source>
        <dbReference type="Proteomes" id="UP000274350"/>
    </source>
</evidence>
<dbReference type="Proteomes" id="UP000274350">
    <property type="component" value="Chromosome"/>
</dbReference>